<dbReference type="RefSeq" id="WP_132504544.1">
    <property type="nucleotide sequence ID" value="NZ_CP047186.1"/>
</dbReference>
<evidence type="ECO:0000256" key="2">
    <source>
        <dbReference type="ARBA" id="ARBA00022741"/>
    </source>
</evidence>
<dbReference type="InterPro" id="IPR011604">
    <property type="entry name" value="PDDEXK-like_dom_sf"/>
</dbReference>
<feature type="binding site" evidence="14">
    <location>
        <begin position="35"/>
        <end position="42"/>
    </location>
    <ligand>
        <name>ATP</name>
        <dbReference type="ChEBI" id="CHEBI:30616"/>
    </ligand>
</feature>
<dbReference type="PROSITE" id="PS51198">
    <property type="entry name" value="UVRD_HELICASE_ATP_BIND"/>
    <property type="match status" value="1"/>
</dbReference>
<dbReference type="PANTHER" id="PTHR11070">
    <property type="entry name" value="UVRD / RECB / PCRA DNA HELICASE FAMILY MEMBER"/>
    <property type="match status" value="1"/>
</dbReference>
<dbReference type="Pfam" id="PF00580">
    <property type="entry name" value="UvrD-helicase"/>
    <property type="match status" value="1"/>
</dbReference>
<dbReference type="GO" id="GO:0000725">
    <property type="term" value="P:recombinational repair"/>
    <property type="evidence" value="ECO:0007669"/>
    <property type="project" value="TreeGrafter"/>
</dbReference>
<dbReference type="InterPro" id="IPR000212">
    <property type="entry name" value="DNA_helicase_UvrD/REP"/>
</dbReference>
<name>A0AAE6V5N2_9MICO</name>
<dbReference type="PANTHER" id="PTHR11070:SF55">
    <property type="entry name" value="DNA 3'-5' HELICASE"/>
    <property type="match status" value="1"/>
</dbReference>
<keyword evidence="10" id="KW-0413">Isomerase</keyword>
<evidence type="ECO:0000256" key="11">
    <source>
        <dbReference type="ARBA" id="ARBA00034617"/>
    </source>
</evidence>
<evidence type="ECO:0000256" key="4">
    <source>
        <dbReference type="ARBA" id="ARBA00022801"/>
    </source>
</evidence>
<dbReference type="Proteomes" id="UP000465031">
    <property type="component" value="Chromosome"/>
</dbReference>
<dbReference type="EMBL" id="CP047186">
    <property type="protein sequence ID" value="QHC55025.1"/>
    <property type="molecule type" value="Genomic_DNA"/>
</dbReference>
<keyword evidence="9" id="KW-0234">DNA repair</keyword>
<evidence type="ECO:0000313" key="18">
    <source>
        <dbReference type="Proteomes" id="UP000465031"/>
    </source>
</evidence>
<feature type="domain" description="UvrD-like helicase C-terminal" evidence="16">
    <location>
        <begin position="344"/>
        <end position="668"/>
    </location>
</feature>
<keyword evidence="7 14" id="KW-0067">ATP-binding</keyword>
<dbReference type="PROSITE" id="PS51217">
    <property type="entry name" value="UVRD_HELICASE_CTER"/>
    <property type="match status" value="1"/>
</dbReference>
<dbReference type="GO" id="GO:0004527">
    <property type="term" value="F:exonuclease activity"/>
    <property type="evidence" value="ECO:0007669"/>
    <property type="project" value="UniProtKB-KW"/>
</dbReference>
<evidence type="ECO:0000259" key="16">
    <source>
        <dbReference type="PROSITE" id="PS51217"/>
    </source>
</evidence>
<keyword evidence="3" id="KW-0227">DNA damage</keyword>
<dbReference type="InterPro" id="IPR038726">
    <property type="entry name" value="PDDEXK_AddAB-type"/>
</dbReference>
<evidence type="ECO:0000256" key="12">
    <source>
        <dbReference type="ARBA" id="ARBA00034808"/>
    </source>
</evidence>
<evidence type="ECO:0000259" key="15">
    <source>
        <dbReference type="PROSITE" id="PS51198"/>
    </source>
</evidence>
<dbReference type="CDD" id="cd17932">
    <property type="entry name" value="DEXQc_UvrD"/>
    <property type="match status" value="1"/>
</dbReference>
<dbReference type="InterPro" id="IPR027417">
    <property type="entry name" value="P-loop_NTPase"/>
</dbReference>
<sequence>MIDALTIAERLDLRPPTPEQRAVIEAPLEPALVVAGAGSGKTETMANRVLWLLANGFAAPSEVLGLTFTRKAAAELGERIGRRIGQLGEAGLLPLPPGQTAPDPFEAATVSTYNAFANTIFRDNAVLIGREGDASVLSEASAWHLARGVVADTADPRILDVEAGIDRLTDLVVSLAHDLADNLADPAEVAAFAEDFLRLGELPRGGSGSGLYRELEKALQAVAALPVLTALAERFQEAKAERGFVEFSDQVALALRIVDRVPRIVDEHRARYRVVLLDEYQDTSVLQTRLLARLFSGQGVMAVGDPHQSIYGWRGASAEGLGRFGTDFEGPARFSLSTSWRNGHGVLAAANAVVEPLSAGSAVAVDTLTAGPGASGHPVELTFPETIDEEADDVARWFAGRLRESAEPPSAAVLFRVRAHMERFAAALARHGVRYHILGIGGLLRQPEIADLVAALTVVEDPAAGSELVRLLAGARWRLGVRDLKALHDLASWLAARDHAHRLLPDDVRERMRASVTEGEGGSLVEALDFIAARRPGEDGRLDHSALAAFSTEGLRRLHDAGTLFARLRARSGLDLLDFVTLVEQELGLDIEVEANESRGDGRANLEAFRDAVAGYLQTDDRGAGTASSLRGFLRWLVLADKRDGLAPRPEDPEPGTVQLLTVHGSKGLEWDLVAVPRMVDGELPGTPVEGFRGWLRLGAMPYAFRGDSAELPDLAWRGCATQKEVVDAMGAFSETLRERNEAEERRLAYVAVTRARHHLLLSGSWWAGQAKPRGPGVFLRDLAEAGTIPPLPTEPADLENPLERAPRTFSWPHDPLGSRGARVRAAAERVRRAEPALLGARGDDIRLLLAERAERLAGGERPALPARIPASRFKDIVSAPDAVSAQLRRPMPERPYRQTRLGTTFHSWVENRFGIQGGAEAVDTFPDEFDDSGPTSVEQERLDALIETFERSEWADRRPEAVEIEIHLQLAGHVVVCKLDAVYATEDGVQIVDWKTGRAPRDAADLELKQFQLALYRLAYSRWRGVPLESVDAVFFFVADDLVLRPERFYSERELAESLSSATGASPRP</sequence>
<dbReference type="Gene3D" id="3.90.320.10">
    <property type="match status" value="1"/>
</dbReference>
<keyword evidence="2 14" id="KW-0547">Nucleotide-binding</keyword>
<evidence type="ECO:0000256" key="14">
    <source>
        <dbReference type="PROSITE-ProRule" id="PRU00560"/>
    </source>
</evidence>
<organism evidence="17 18">
    <name type="scientific">Rathayibacter tanaceti</name>
    <dbReference type="NCBI Taxonomy" id="1671680"/>
    <lineage>
        <taxon>Bacteria</taxon>
        <taxon>Bacillati</taxon>
        <taxon>Actinomycetota</taxon>
        <taxon>Actinomycetes</taxon>
        <taxon>Micrococcales</taxon>
        <taxon>Microbacteriaceae</taxon>
        <taxon>Rathayibacter</taxon>
    </lineage>
</organism>
<comment type="catalytic activity">
    <reaction evidence="11">
        <text>Couples ATP hydrolysis with the unwinding of duplex DNA by translocating in the 3'-5' direction.</text>
        <dbReference type="EC" id="5.6.2.4"/>
    </reaction>
</comment>
<accession>A0AAE6V5N2</accession>
<gene>
    <name evidence="17" type="ORF">GSU10_04800</name>
</gene>
<evidence type="ECO:0000256" key="1">
    <source>
        <dbReference type="ARBA" id="ARBA00022722"/>
    </source>
</evidence>
<keyword evidence="4 14" id="KW-0378">Hydrolase</keyword>
<dbReference type="GO" id="GO:0003677">
    <property type="term" value="F:DNA binding"/>
    <property type="evidence" value="ECO:0007669"/>
    <property type="project" value="UniProtKB-KW"/>
</dbReference>
<dbReference type="GO" id="GO:0005524">
    <property type="term" value="F:ATP binding"/>
    <property type="evidence" value="ECO:0007669"/>
    <property type="project" value="UniProtKB-UniRule"/>
</dbReference>
<dbReference type="GO" id="GO:0043138">
    <property type="term" value="F:3'-5' DNA helicase activity"/>
    <property type="evidence" value="ECO:0007669"/>
    <property type="project" value="UniProtKB-EC"/>
</dbReference>
<evidence type="ECO:0000256" key="3">
    <source>
        <dbReference type="ARBA" id="ARBA00022763"/>
    </source>
</evidence>
<dbReference type="SUPFAM" id="SSF52540">
    <property type="entry name" value="P-loop containing nucleoside triphosphate hydrolases"/>
    <property type="match status" value="1"/>
</dbReference>
<dbReference type="InterPro" id="IPR014017">
    <property type="entry name" value="DNA_helicase_UvrD-like_C"/>
</dbReference>
<dbReference type="Pfam" id="PF12705">
    <property type="entry name" value="PDDEXK_1"/>
    <property type="match status" value="1"/>
</dbReference>
<evidence type="ECO:0000313" key="17">
    <source>
        <dbReference type="EMBL" id="QHC55025.1"/>
    </source>
</evidence>
<keyword evidence="5 14" id="KW-0347">Helicase</keyword>
<evidence type="ECO:0000256" key="7">
    <source>
        <dbReference type="ARBA" id="ARBA00022840"/>
    </source>
</evidence>
<dbReference type="GO" id="GO:0005829">
    <property type="term" value="C:cytosol"/>
    <property type="evidence" value="ECO:0007669"/>
    <property type="project" value="TreeGrafter"/>
</dbReference>
<keyword evidence="8" id="KW-0238">DNA-binding</keyword>
<evidence type="ECO:0000256" key="10">
    <source>
        <dbReference type="ARBA" id="ARBA00023235"/>
    </source>
</evidence>
<protein>
    <recommendedName>
        <fullName evidence="12">DNA 3'-5' helicase</fullName>
        <ecNumber evidence="12">5.6.2.4</ecNumber>
    </recommendedName>
</protein>
<dbReference type="InterPro" id="IPR014016">
    <property type="entry name" value="UvrD-like_ATP-bd"/>
</dbReference>
<keyword evidence="1" id="KW-0540">Nuclease</keyword>
<reference evidence="18" key="1">
    <citation type="submission" date="2019-12" db="EMBL/GenBank/DDBJ databases">
        <title>Complete and draft genome sequences of new strains and members of some known species of the genus Rathayibacter isolated from plants.</title>
        <authorList>
            <person name="Tarlachkov S.V."/>
            <person name="Starodumova I.P."/>
            <person name="Dorofeeva L.V."/>
            <person name="Prisyazhnaya N.V."/>
            <person name="Leyn S."/>
            <person name="Zlamal J."/>
            <person name="Elan M."/>
            <person name="Osterman A.L."/>
            <person name="Nadler S."/>
            <person name="Subbotin S.A."/>
            <person name="Evtushenko L.I."/>
        </authorList>
    </citation>
    <scope>NUCLEOTIDE SEQUENCE [LARGE SCALE GENOMIC DNA]</scope>
    <source>
        <strain evidence="18">VKM Ac-2761</strain>
    </source>
</reference>
<dbReference type="Pfam" id="PF13361">
    <property type="entry name" value="UvrD_C"/>
    <property type="match status" value="1"/>
</dbReference>
<dbReference type="EC" id="5.6.2.4" evidence="12"/>
<dbReference type="Gene3D" id="3.40.50.300">
    <property type="entry name" value="P-loop containing nucleotide triphosphate hydrolases"/>
    <property type="match status" value="4"/>
</dbReference>
<dbReference type="Gene3D" id="1.10.486.10">
    <property type="entry name" value="PCRA, domain 4"/>
    <property type="match status" value="1"/>
</dbReference>
<proteinExistence type="predicted"/>
<dbReference type="AlphaFoldDB" id="A0AAE6V5N2"/>
<evidence type="ECO:0000256" key="13">
    <source>
        <dbReference type="ARBA" id="ARBA00048988"/>
    </source>
</evidence>
<dbReference type="KEGG" id="rte:GSU10_04800"/>
<evidence type="ECO:0000256" key="6">
    <source>
        <dbReference type="ARBA" id="ARBA00022839"/>
    </source>
</evidence>
<evidence type="ECO:0000256" key="5">
    <source>
        <dbReference type="ARBA" id="ARBA00022806"/>
    </source>
</evidence>
<dbReference type="GO" id="GO:0033202">
    <property type="term" value="C:DNA helicase complex"/>
    <property type="evidence" value="ECO:0007669"/>
    <property type="project" value="TreeGrafter"/>
</dbReference>
<comment type="catalytic activity">
    <reaction evidence="13">
        <text>ATP + H2O = ADP + phosphate + H(+)</text>
        <dbReference type="Rhea" id="RHEA:13065"/>
        <dbReference type="ChEBI" id="CHEBI:15377"/>
        <dbReference type="ChEBI" id="CHEBI:15378"/>
        <dbReference type="ChEBI" id="CHEBI:30616"/>
        <dbReference type="ChEBI" id="CHEBI:43474"/>
        <dbReference type="ChEBI" id="CHEBI:456216"/>
        <dbReference type="EC" id="5.6.2.4"/>
    </reaction>
</comment>
<keyword evidence="6" id="KW-0269">Exonuclease</keyword>
<evidence type="ECO:0000256" key="9">
    <source>
        <dbReference type="ARBA" id="ARBA00023204"/>
    </source>
</evidence>
<feature type="domain" description="UvrD-like helicase ATP-binding" evidence="15">
    <location>
        <begin position="14"/>
        <end position="343"/>
    </location>
</feature>
<evidence type="ECO:0000256" key="8">
    <source>
        <dbReference type="ARBA" id="ARBA00023125"/>
    </source>
</evidence>